<dbReference type="InterPro" id="IPR011761">
    <property type="entry name" value="ATP-grasp"/>
</dbReference>
<dbReference type="Gene3D" id="3.30.470.20">
    <property type="entry name" value="ATP-grasp fold, B domain"/>
    <property type="match status" value="1"/>
</dbReference>
<evidence type="ECO:0000313" key="4">
    <source>
        <dbReference type="EMBL" id="TCN48555.1"/>
    </source>
</evidence>
<keyword evidence="1" id="KW-0816">Tricarboxylic acid cycle</keyword>
<dbReference type="InterPro" id="IPR003781">
    <property type="entry name" value="CoA-bd"/>
</dbReference>
<organism evidence="4 5">
    <name type="scientific">Shinella granuli</name>
    <dbReference type="NCBI Taxonomy" id="323621"/>
    <lineage>
        <taxon>Bacteria</taxon>
        <taxon>Pseudomonadati</taxon>
        <taxon>Pseudomonadota</taxon>
        <taxon>Alphaproteobacteria</taxon>
        <taxon>Hyphomicrobiales</taxon>
        <taxon>Rhizobiaceae</taxon>
        <taxon>Shinella</taxon>
    </lineage>
</organism>
<dbReference type="Pfam" id="PF13549">
    <property type="entry name" value="ATP-grasp_5"/>
    <property type="match status" value="1"/>
</dbReference>
<evidence type="ECO:0000313" key="5">
    <source>
        <dbReference type="Proteomes" id="UP000295351"/>
    </source>
</evidence>
<dbReference type="InterPro" id="IPR032875">
    <property type="entry name" value="Succ_CoA_lig_flav_dom"/>
</dbReference>
<dbReference type="Gene3D" id="3.40.50.261">
    <property type="entry name" value="Succinyl-CoA synthetase domains"/>
    <property type="match status" value="2"/>
</dbReference>
<keyword evidence="2" id="KW-0067">ATP-binding</keyword>
<dbReference type="RefSeq" id="WP_133032821.1">
    <property type="nucleotide sequence ID" value="NZ_BAABEI010000012.1"/>
</dbReference>
<dbReference type="SMART" id="SM00881">
    <property type="entry name" value="CoA_binding"/>
    <property type="match status" value="1"/>
</dbReference>
<feature type="domain" description="ATP-grasp" evidence="3">
    <location>
        <begin position="494"/>
        <end position="530"/>
    </location>
</feature>
<dbReference type="InterPro" id="IPR036291">
    <property type="entry name" value="NAD(P)-bd_dom_sf"/>
</dbReference>
<evidence type="ECO:0000256" key="1">
    <source>
        <dbReference type="ARBA" id="ARBA00022532"/>
    </source>
</evidence>
<keyword evidence="5" id="KW-1185">Reference proteome</keyword>
<dbReference type="InterPro" id="IPR013815">
    <property type="entry name" value="ATP_grasp_subdomain_1"/>
</dbReference>
<protein>
    <submittedName>
        <fullName evidence="4">Acyl-CoA synthetase (NDP forming)</fullName>
    </submittedName>
</protein>
<dbReference type="InterPro" id="IPR016102">
    <property type="entry name" value="Succinyl-CoA_synth-like"/>
</dbReference>
<dbReference type="Pfam" id="PF13380">
    <property type="entry name" value="CoA_binding_2"/>
    <property type="match status" value="1"/>
</dbReference>
<dbReference type="PANTHER" id="PTHR42793">
    <property type="entry name" value="COA BINDING DOMAIN CONTAINING PROTEIN"/>
    <property type="match status" value="1"/>
</dbReference>
<sequence length="696" mass="72774">MPGRAEGGILVTRSLDRLIRPKSIAVFGGKEARRVIYQCDKMGFSGEIWPVHPREDEILGRKCYRSVADLPGAPDASFIGVNRELTIGIIRDLSARGAGGAVCYASGFREAVSELSDGDDLQKALVDAAGDMPILGPNCYGFINMLDGALLWPDQHGMLRIEKGVAVLTQSSNIACNISMQQRGLPLAYILTAGNQAQTGLADLACAVLEDPRVTAVGLHIEGFDSLEALERLGQRARDLKKPVVTLKVGKSEQAQLATVSHTASLAGNDAVSSALLARLGIGRVETLPELLETLKLLHVAGPLPNHDISSMSCSGGEASLMADAGVKRKVNYRALEDFQRQPLRETLGQMVTISNPLDYHTFVWGNREKQTEAFTTMMQGGYGLNLVVLDFPRLDRCDAADWITTCHAVIDAAKTSGANAGIVASMAENMPEETAEMLMRNGVVPFYGIEEALAAADAAAGIGEAWAKPQSAPLLKAAAGEGAPVTLTEHAAKQALAAHGLPVPKGVSAETAAAAADAAEELGFPVVLKGLGVAHKTEAGAVKLNLANREAVLEAANAMAGVAAGFLVEKMVGKPVAELIVGAMRDPVAGPVLTIGAGGILVELLEDSAILTLPTDERTIREAISGLNIAKLLGGYRGGPKGDIDALVAAVASAASYVVSNASIVEELDVNPIMVLPEGDGVVAADALIRLRKNP</sequence>
<comment type="caution">
    <text evidence="4">The sequence shown here is derived from an EMBL/GenBank/DDBJ whole genome shotgun (WGS) entry which is preliminary data.</text>
</comment>
<dbReference type="AlphaFoldDB" id="A0A4R2D4C9"/>
<keyword evidence="2" id="KW-0547">Nucleotide-binding</keyword>
<evidence type="ECO:0000256" key="2">
    <source>
        <dbReference type="PROSITE-ProRule" id="PRU00409"/>
    </source>
</evidence>
<dbReference type="SUPFAM" id="SSF52210">
    <property type="entry name" value="Succinyl-CoA synthetase domains"/>
    <property type="match status" value="2"/>
</dbReference>
<dbReference type="Gene3D" id="3.30.1490.20">
    <property type="entry name" value="ATP-grasp fold, A domain"/>
    <property type="match status" value="1"/>
</dbReference>
<reference evidence="4 5" key="1">
    <citation type="submission" date="2019-03" db="EMBL/GenBank/DDBJ databases">
        <title>Genomic Encyclopedia of Type Strains, Phase IV (KMG-IV): sequencing the most valuable type-strain genomes for metagenomic binning, comparative biology and taxonomic classification.</title>
        <authorList>
            <person name="Goeker M."/>
        </authorList>
    </citation>
    <scope>NUCLEOTIDE SEQUENCE [LARGE SCALE GENOMIC DNA]</scope>
    <source>
        <strain evidence="4 5">DSM 18401</strain>
    </source>
</reference>
<dbReference type="GO" id="GO:0046872">
    <property type="term" value="F:metal ion binding"/>
    <property type="evidence" value="ECO:0007669"/>
    <property type="project" value="InterPro"/>
</dbReference>
<name>A0A4R2D4C9_SHIGR</name>
<dbReference type="Proteomes" id="UP000295351">
    <property type="component" value="Unassembled WGS sequence"/>
</dbReference>
<gene>
    <name evidence="4" type="ORF">EV665_101290</name>
</gene>
<proteinExistence type="predicted"/>
<dbReference type="PROSITE" id="PS50975">
    <property type="entry name" value="ATP_GRASP"/>
    <property type="match status" value="1"/>
</dbReference>
<dbReference type="SUPFAM" id="SSF51735">
    <property type="entry name" value="NAD(P)-binding Rossmann-fold domains"/>
    <property type="match status" value="1"/>
</dbReference>
<dbReference type="EMBL" id="SLVX01000001">
    <property type="protein sequence ID" value="TCN48555.1"/>
    <property type="molecule type" value="Genomic_DNA"/>
</dbReference>
<dbReference type="GO" id="GO:0005524">
    <property type="term" value="F:ATP binding"/>
    <property type="evidence" value="ECO:0007669"/>
    <property type="project" value="UniProtKB-UniRule"/>
</dbReference>
<dbReference type="Gene3D" id="3.40.50.720">
    <property type="entry name" value="NAD(P)-binding Rossmann-like Domain"/>
    <property type="match status" value="1"/>
</dbReference>
<accession>A0A4R2D4C9</accession>
<evidence type="ECO:0000259" key="3">
    <source>
        <dbReference type="PROSITE" id="PS50975"/>
    </source>
</evidence>
<dbReference type="SUPFAM" id="SSF56059">
    <property type="entry name" value="Glutathione synthetase ATP-binding domain-like"/>
    <property type="match status" value="1"/>
</dbReference>
<dbReference type="PANTHER" id="PTHR42793:SF4">
    <property type="entry name" value="BLL6376 PROTEIN"/>
    <property type="match status" value="1"/>
</dbReference>
<dbReference type="Pfam" id="PF13607">
    <property type="entry name" value="Succ_CoA_lig"/>
    <property type="match status" value="1"/>
</dbReference>
<dbReference type="GO" id="GO:0006099">
    <property type="term" value="P:tricarboxylic acid cycle"/>
    <property type="evidence" value="ECO:0007669"/>
    <property type="project" value="UniProtKB-KW"/>
</dbReference>